<dbReference type="GO" id="GO:0022857">
    <property type="term" value="F:transmembrane transporter activity"/>
    <property type="evidence" value="ECO:0007669"/>
    <property type="project" value="TreeGrafter"/>
</dbReference>
<dbReference type="GO" id="GO:0051301">
    <property type="term" value="P:cell division"/>
    <property type="evidence" value="ECO:0007669"/>
    <property type="project" value="UniProtKB-UniRule"/>
</dbReference>
<protein>
    <recommendedName>
        <fullName evidence="2 9">Cell division ATP-binding protein FtsE</fullName>
    </recommendedName>
</protein>
<dbReference type="NCBIfam" id="TIGR02673">
    <property type="entry name" value="FtsE"/>
    <property type="match status" value="1"/>
</dbReference>
<dbReference type="AlphaFoldDB" id="A0AAU0UIQ8"/>
<keyword evidence="8 9" id="KW-0131">Cell cycle</keyword>
<dbReference type="Gene3D" id="3.40.50.300">
    <property type="entry name" value="P-loop containing nucleotide triphosphate hydrolases"/>
    <property type="match status" value="1"/>
</dbReference>
<dbReference type="KEGG" id="dbc:MFMK1_000726"/>
<dbReference type="PANTHER" id="PTHR24220:SF470">
    <property type="entry name" value="CELL DIVISION ATP-BINDING PROTEIN FTSE"/>
    <property type="match status" value="1"/>
</dbReference>
<keyword evidence="4 9" id="KW-0132">Cell division</keyword>
<keyword evidence="3 9" id="KW-1003">Cell membrane</keyword>
<evidence type="ECO:0000256" key="8">
    <source>
        <dbReference type="ARBA" id="ARBA00023306"/>
    </source>
</evidence>
<comment type="subcellular location">
    <subcellularLocation>
        <location evidence="9">Cell membrane</location>
        <topology evidence="9">Peripheral membrane protein</topology>
        <orientation evidence="9">Cytoplasmic side</orientation>
    </subcellularLocation>
</comment>
<evidence type="ECO:0000256" key="2">
    <source>
        <dbReference type="ARBA" id="ARBA00020019"/>
    </source>
</evidence>
<dbReference type="FunFam" id="3.40.50.300:FF:000056">
    <property type="entry name" value="Cell division ATP-binding protein FtsE"/>
    <property type="match status" value="1"/>
</dbReference>
<proteinExistence type="inferred from homology"/>
<dbReference type="InterPro" id="IPR027417">
    <property type="entry name" value="P-loop_NTPase"/>
</dbReference>
<comment type="subunit">
    <text evidence="9">Homodimer. Forms a membrane-associated complex with FtsX.</text>
</comment>
<sequence length="223" mass="24846">MYSVFKEYPNGVKALARLNLHITKGEFVFLVGASGAGKSSLIRLVFREELPSRGQVIIGGKSIARLRASQVAKLRRNIGVVFQDFRLLMDRTAFDNVAFALRVLQYSGKEIKARVPEVLAMVGLKGKEQCYPNQLSGGEQQRLAIARAVVNNPKILVADEPTGNLDPDTSWEIMHLLDEINQRGTTLVMATHDQSIVDNMKRRTLVLKKGIVIDDRREGGYIL</sequence>
<feature type="domain" description="ABC transporter" evidence="10">
    <location>
        <begin position="1"/>
        <end position="223"/>
    </location>
</feature>
<dbReference type="InterPro" id="IPR003439">
    <property type="entry name" value="ABC_transporter-like_ATP-bd"/>
</dbReference>
<keyword evidence="6 9" id="KW-0067">ATP-binding</keyword>
<dbReference type="SMART" id="SM00382">
    <property type="entry name" value="AAA"/>
    <property type="match status" value="1"/>
</dbReference>
<dbReference type="SUPFAM" id="SSF52540">
    <property type="entry name" value="P-loop containing nucleoside triphosphate hydrolases"/>
    <property type="match status" value="1"/>
</dbReference>
<organism evidence="11 12">
    <name type="scientific">Metallumcola ferriviriculae</name>
    <dbReference type="NCBI Taxonomy" id="3039180"/>
    <lineage>
        <taxon>Bacteria</taxon>
        <taxon>Bacillati</taxon>
        <taxon>Bacillota</taxon>
        <taxon>Clostridia</taxon>
        <taxon>Neomoorellales</taxon>
        <taxon>Desulfitibacteraceae</taxon>
        <taxon>Metallumcola</taxon>
    </lineage>
</organism>
<accession>A0AAU0UIQ8</accession>
<dbReference type="PROSITE" id="PS50893">
    <property type="entry name" value="ABC_TRANSPORTER_2"/>
    <property type="match status" value="1"/>
</dbReference>
<gene>
    <name evidence="9 11" type="primary">ftsE</name>
    <name evidence="11" type="ORF">MFMK1_000726</name>
</gene>
<evidence type="ECO:0000256" key="4">
    <source>
        <dbReference type="ARBA" id="ARBA00022618"/>
    </source>
</evidence>
<dbReference type="InterPro" id="IPR015854">
    <property type="entry name" value="ABC_transpr_LolD-like"/>
</dbReference>
<evidence type="ECO:0000256" key="9">
    <source>
        <dbReference type="RuleBase" id="RU365094"/>
    </source>
</evidence>
<dbReference type="InterPro" id="IPR003593">
    <property type="entry name" value="AAA+_ATPase"/>
</dbReference>
<dbReference type="Proteomes" id="UP001329915">
    <property type="component" value="Chromosome"/>
</dbReference>
<dbReference type="PANTHER" id="PTHR24220">
    <property type="entry name" value="IMPORT ATP-BINDING PROTEIN"/>
    <property type="match status" value="1"/>
</dbReference>
<dbReference type="GO" id="GO:0016887">
    <property type="term" value="F:ATP hydrolysis activity"/>
    <property type="evidence" value="ECO:0007669"/>
    <property type="project" value="InterPro"/>
</dbReference>
<evidence type="ECO:0000256" key="5">
    <source>
        <dbReference type="ARBA" id="ARBA00022741"/>
    </source>
</evidence>
<dbReference type="GO" id="GO:0005886">
    <property type="term" value="C:plasma membrane"/>
    <property type="evidence" value="ECO:0007669"/>
    <property type="project" value="UniProtKB-SubCell"/>
</dbReference>
<dbReference type="EMBL" id="CP121694">
    <property type="protein sequence ID" value="WRO20936.1"/>
    <property type="molecule type" value="Genomic_DNA"/>
</dbReference>
<dbReference type="GO" id="GO:0005524">
    <property type="term" value="F:ATP binding"/>
    <property type="evidence" value="ECO:0007669"/>
    <property type="project" value="UniProtKB-UniRule"/>
</dbReference>
<dbReference type="Pfam" id="PF00005">
    <property type="entry name" value="ABC_tran"/>
    <property type="match status" value="1"/>
</dbReference>
<dbReference type="InterPro" id="IPR017871">
    <property type="entry name" value="ABC_transporter-like_CS"/>
</dbReference>
<evidence type="ECO:0000256" key="3">
    <source>
        <dbReference type="ARBA" id="ARBA00022475"/>
    </source>
</evidence>
<comment type="similarity">
    <text evidence="1 9">Belongs to the ABC transporter superfamily.</text>
</comment>
<evidence type="ECO:0000256" key="1">
    <source>
        <dbReference type="ARBA" id="ARBA00005417"/>
    </source>
</evidence>
<keyword evidence="5 9" id="KW-0547">Nucleotide-binding</keyword>
<evidence type="ECO:0000313" key="11">
    <source>
        <dbReference type="EMBL" id="WRO20936.1"/>
    </source>
</evidence>
<evidence type="ECO:0000256" key="7">
    <source>
        <dbReference type="ARBA" id="ARBA00023136"/>
    </source>
</evidence>
<dbReference type="PROSITE" id="PS00211">
    <property type="entry name" value="ABC_TRANSPORTER_1"/>
    <property type="match status" value="1"/>
</dbReference>
<evidence type="ECO:0000313" key="12">
    <source>
        <dbReference type="Proteomes" id="UP001329915"/>
    </source>
</evidence>
<keyword evidence="12" id="KW-1185">Reference proteome</keyword>
<evidence type="ECO:0000259" key="10">
    <source>
        <dbReference type="PROSITE" id="PS50893"/>
    </source>
</evidence>
<dbReference type="InterPro" id="IPR005286">
    <property type="entry name" value="Cell_div_FtsE"/>
</dbReference>
<keyword evidence="7 9" id="KW-0472">Membrane</keyword>
<name>A0AAU0UIQ8_9FIRM</name>
<comment type="function">
    <text evidence="9">Part of the ABC transporter FtsEX involved in cellular division.</text>
</comment>
<reference evidence="11 12" key="1">
    <citation type="submission" date="2023-04" db="EMBL/GenBank/DDBJ databases">
        <authorList>
            <person name="Hsu D."/>
        </authorList>
    </citation>
    <scope>NUCLEOTIDE SEQUENCE [LARGE SCALE GENOMIC DNA]</scope>
    <source>
        <strain evidence="11 12">MK1</strain>
    </source>
</reference>
<evidence type="ECO:0000256" key="6">
    <source>
        <dbReference type="ARBA" id="ARBA00022840"/>
    </source>
</evidence>